<accession>A0A964TEB5</accession>
<keyword evidence="1" id="KW-0812">Transmembrane</keyword>
<dbReference type="RefSeq" id="WP_166523302.1">
    <property type="nucleotide sequence ID" value="NZ_JAAABI010000002.1"/>
</dbReference>
<feature type="transmembrane region" description="Helical" evidence="1">
    <location>
        <begin position="25"/>
        <end position="46"/>
    </location>
</feature>
<comment type="caution">
    <text evidence="2">The sequence shown here is derived from an EMBL/GenBank/DDBJ whole genome shotgun (WGS) entry which is preliminary data.</text>
</comment>
<organism evidence="2 3">
    <name type="scientific">Flagellimonas ochracea</name>
    <dbReference type="NCBI Taxonomy" id="2696472"/>
    <lineage>
        <taxon>Bacteria</taxon>
        <taxon>Pseudomonadati</taxon>
        <taxon>Bacteroidota</taxon>
        <taxon>Flavobacteriia</taxon>
        <taxon>Flavobacteriales</taxon>
        <taxon>Flavobacteriaceae</taxon>
        <taxon>Flagellimonas</taxon>
    </lineage>
</organism>
<gene>
    <name evidence="2" type="ORF">GTQ34_08250</name>
</gene>
<dbReference type="Proteomes" id="UP000667650">
    <property type="component" value="Unassembled WGS sequence"/>
</dbReference>
<protein>
    <submittedName>
        <fullName evidence="2">Uncharacterized protein</fullName>
    </submittedName>
</protein>
<feature type="transmembrane region" description="Helical" evidence="1">
    <location>
        <begin position="66"/>
        <end position="87"/>
    </location>
</feature>
<keyword evidence="1" id="KW-1133">Transmembrane helix</keyword>
<reference evidence="2" key="1">
    <citation type="submission" date="2020-01" db="EMBL/GenBank/DDBJ databases">
        <title>Muricauda ochracea sp. nov., isolated from a tidal flat of Garorim bay in Korea.</title>
        <authorList>
            <person name="Kim D."/>
            <person name="Yoo Y."/>
            <person name="Kim J.-J."/>
        </authorList>
    </citation>
    <scope>NUCLEOTIDE SEQUENCE</scope>
    <source>
        <strain evidence="2">JGD-17</strain>
    </source>
</reference>
<dbReference type="EMBL" id="JAAABI010000002">
    <property type="protein sequence ID" value="NAY91906.1"/>
    <property type="molecule type" value="Genomic_DNA"/>
</dbReference>
<dbReference type="AlphaFoldDB" id="A0A964TEB5"/>
<name>A0A964TEB5_9FLAO</name>
<sequence length="108" mass="12059">MKNGQSNEIRLREILEIERRRKSNLVMGVGFGGIGLLMITGGVELASQKYYDERYRKYVTNPFGQIMGGLIAALGAIDMGISAPLFVSSIKNKRKRDNKILELSDPQL</sequence>
<evidence type="ECO:0000256" key="1">
    <source>
        <dbReference type="SAM" id="Phobius"/>
    </source>
</evidence>
<keyword evidence="3" id="KW-1185">Reference proteome</keyword>
<proteinExistence type="predicted"/>
<evidence type="ECO:0000313" key="2">
    <source>
        <dbReference type="EMBL" id="NAY91906.1"/>
    </source>
</evidence>
<keyword evidence="1" id="KW-0472">Membrane</keyword>
<evidence type="ECO:0000313" key="3">
    <source>
        <dbReference type="Proteomes" id="UP000667650"/>
    </source>
</evidence>